<reference evidence="1 2" key="1">
    <citation type="journal article" date="2017" name="Int. J. Parasitol.">
        <title>The genome of the protozoan parasite Cystoisospora suis and a reverse vaccinology approach to identify vaccine candidates.</title>
        <authorList>
            <person name="Palmieri N."/>
            <person name="Shrestha A."/>
            <person name="Ruttkowski B."/>
            <person name="Beck T."/>
            <person name="Vogl C."/>
            <person name="Tomley F."/>
            <person name="Blake D.P."/>
            <person name="Joachim A."/>
        </authorList>
    </citation>
    <scope>NUCLEOTIDE SEQUENCE [LARGE SCALE GENOMIC DNA]</scope>
    <source>
        <strain evidence="1 2">Wien I</strain>
    </source>
</reference>
<dbReference type="Proteomes" id="UP000221165">
    <property type="component" value="Unassembled WGS sequence"/>
</dbReference>
<keyword evidence="2" id="KW-1185">Reference proteome</keyword>
<gene>
    <name evidence="1" type="ORF">CSUI_000416</name>
</gene>
<dbReference type="InterPro" id="IPR036188">
    <property type="entry name" value="FAD/NAD-bd_sf"/>
</dbReference>
<protein>
    <submittedName>
        <fullName evidence="1">Gmc oxidoreductase</fullName>
    </submittedName>
</protein>
<dbReference type="SUPFAM" id="SSF51905">
    <property type="entry name" value="FAD/NAD(P)-binding domain"/>
    <property type="match status" value="1"/>
</dbReference>
<dbReference type="PANTHER" id="PTHR45968">
    <property type="entry name" value="OSJNBA0019K04.7 PROTEIN"/>
    <property type="match status" value="1"/>
</dbReference>
<dbReference type="InterPro" id="IPR051871">
    <property type="entry name" value="GMC_Oxidoreductase-Related"/>
</dbReference>
<proteinExistence type="predicted"/>
<dbReference type="PANTHER" id="PTHR45968:SF3">
    <property type="entry name" value="OS04G0573100 PROTEIN"/>
    <property type="match status" value="1"/>
</dbReference>
<dbReference type="VEuPathDB" id="ToxoDB:CSUI_000416"/>
<feature type="non-terminal residue" evidence="1">
    <location>
        <position position="236"/>
    </location>
</feature>
<dbReference type="GeneID" id="94423861"/>
<evidence type="ECO:0000313" key="2">
    <source>
        <dbReference type="Proteomes" id="UP000221165"/>
    </source>
</evidence>
<dbReference type="RefSeq" id="XP_067927372.1">
    <property type="nucleotide sequence ID" value="XM_068060650.1"/>
</dbReference>
<accession>A0A2C6LH83</accession>
<sequence length="236" mass="25897">MEFSKAGRMTRLSPYRTPGYRKAMRGALAIAVSFVPVILDWTCHNHIAAVGNPVSVKEKEPSSSLTREDEVQKKHLPGQLGSFDYEPQVLTDGKDYDYIVVGCGTTGCPLAATLADDGRSVLVIERGPVRSFETSLNAMEASRTGPAMDDDGISESYRTTQGVRTRSAAVMGGRTALYPATYAEESPSYFRYLTQALPKAQWDQTLIDEASSYVRRVLEKVATPVNAQTEVFEETL</sequence>
<dbReference type="AlphaFoldDB" id="A0A2C6LH83"/>
<dbReference type="OrthoDB" id="269227at2759"/>
<comment type="caution">
    <text evidence="1">The sequence shown here is derived from an EMBL/GenBank/DDBJ whole genome shotgun (WGS) entry which is preliminary data.</text>
</comment>
<name>A0A2C6LH83_9APIC</name>
<dbReference type="Gene3D" id="3.50.50.60">
    <property type="entry name" value="FAD/NAD(P)-binding domain"/>
    <property type="match status" value="1"/>
</dbReference>
<organism evidence="1 2">
    <name type="scientific">Cystoisospora suis</name>
    <dbReference type="NCBI Taxonomy" id="483139"/>
    <lineage>
        <taxon>Eukaryota</taxon>
        <taxon>Sar</taxon>
        <taxon>Alveolata</taxon>
        <taxon>Apicomplexa</taxon>
        <taxon>Conoidasida</taxon>
        <taxon>Coccidia</taxon>
        <taxon>Eucoccidiorida</taxon>
        <taxon>Eimeriorina</taxon>
        <taxon>Sarcocystidae</taxon>
        <taxon>Cystoisospora</taxon>
    </lineage>
</organism>
<dbReference type="EMBL" id="MIGC01000174">
    <property type="protein sequence ID" value="PHJ25726.1"/>
    <property type="molecule type" value="Genomic_DNA"/>
</dbReference>
<evidence type="ECO:0000313" key="1">
    <source>
        <dbReference type="EMBL" id="PHJ25726.1"/>
    </source>
</evidence>